<evidence type="ECO:0000256" key="4">
    <source>
        <dbReference type="ARBA" id="ARBA00022884"/>
    </source>
</evidence>
<dbReference type="InterPro" id="IPR004665">
    <property type="entry name" value="Term_rho"/>
</dbReference>
<dbReference type="Gene3D" id="3.40.50.300">
    <property type="entry name" value="P-loop containing nucleotide triphosphate hydrolases"/>
    <property type="match status" value="1"/>
</dbReference>
<dbReference type="GO" id="GO:0005524">
    <property type="term" value="F:ATP binding"/>
    <property type="evidence" value="ECO:0007669"/>
    <property type="project" value="UniProtKB-UniRule"/>
</dbReference>
<feature type="binding site" evidence="7">
    <location>
        <begin position="115"/>
        <end position="120"/>
    </location>
    <ligand>
        <name>ATP</name>
        <dbReference type="ChEBI" id="CHEBI:30616"/>
    </ligand>
</feature>
<organism evidence="10">
    <name type="scientific">uncultured Phycisphaerae bacterium</name>
    <dbReference type="NCBI Taxonomy" id="904963"/>
    <lineage>
        <taxon>Bacteria</taxon>
        <taxon>Pseudomonadati</taxon>
        <taxon>Planctomycetota</taxon>
        <taxon>Phycisphaerae</taxon>
        <taxon>environmental samples</taxon>
    </lineage>
</organism>
<dbReference type="PANTHER" id="PTHR46425">
    <property type="entry name" value="TRANSCRIPTION TERMINATION FACTOR RHO"/>
    <property type="match status" value="1"/>
</dbReference>
<keyword evidence="4 7" id="KW-0694">RNA-binding</keyword>
<dbReference type="GO" id="GO:0008186">
    <property type="term" value="F:ATP-dependent activity, acting on RNA"/>
    <property type="evidence" value="ECO:0007669"/>
    <property type="project" value="InterPro"/>
</dbReference>
<evidence type="ECO:0000256" key="2">
    <source>
        <dbReference type="ARBA" id="ARBA00022801"/>
    </source>
</evidence>
<keyword evidence="3 7" id="KW-0347">Helicase</keyword>
<protein>
    <recommendedName>
        <fullName evidence="7">Transcription termination factor Rho</fullName>
        <ecNumber evidence="7">3.6.4.-</ecNumber>
    </recommendedName>
    <alternativeName>
        <fullName evidence="7">ATP-dependent helicase Rho</fullName>
    </alternativeName>
</protein>
<reference evidence="10" key="1">
    <citation type="submission" date="2020-02" db="EMBL/GenBank/DDBJ databases">
        <authorList>
            <person name="Meier V. D."/>
        </authorList>
    </citation>
    <scope>NUCLEOTIDE SEQUENCE</scope>
    <source>
        <strain evidence="10">AVDCRST_MAG64</strain>
    </source>
</reference>
<keyword evidence="2 7" id="KW-0378">Hydrolase</keyword>
<keyword evidence="1 7" id="KW-0806">Transcription termination</keyword>
<evidence type="ECO:0000256" key="1">
    <source>
        <dbReference type="ARBA" id="ARBA00022472"/>
    </source>
</evidence>
<dbReference type="Pfam" id="PF00006">
    <property type="entry name" value="ATP-synt_ab"/>
    <property type="match status" value="1"/>
</dbReference>
<dbReference type="InterPro" id="IPR027417">
    <property type="entry name" value="P-loop_NTPase"/>
</dbReference>
<dbReference type="GO" id="GO:0004386">
    <property type="term" value="F:helicase activity"/>
    <property type="evidence" value="ECO:0007669"/>
    <property type="project" value="UniProtKB-UniRule"/>
</dbReference>
<dbReference type="GO" id="GO:0016787">
    <property type="term" value="F:hydrolase activity"/>
    <property type="evidence" value="ECO:0007669"/>
    <property type="project" value="UniProtKB-KW"/>
</dbReference>
<dbReference type="GO" id="GO:0003723">
    <property type="term" value="F:RNA binding"/>
    <property type="evidence" value="ECO:0007669"/>
    <property type="project" value="UniProtKB-UniRule"/>
</dbReference>
<dbReference type="PANTHER" id="PTHR46425:SF1">
    <property type="entry name" value="TRANSCRIPTION TERMINATION FACTOR RHO"/>
    <property type="match status" value="1"/>
</dbReference>
<sequence>MTNGHIEGLLQFTDERQDGQLRDPLHPLRPAKGNLVVPRQVIRDLRLRPGLLLRGSPKGRTIGRIEAIEGRPVDDWADTLPIYDQTALDPAPAIRLEHDPAELTTRAIDILAPVGFGQRGLIVAPPRTGKTILLQNIARGIHANHPDVELILLLIDERPEEVTDMKRNVPGTVYASSNDNTVDKHLDLATLVIERCKRKVELGAHIVVLMDSLTRVGRAFNTGGVQGGRTLSGGLDNRALEVPKRLFGAARKIENGGSLTILATCLIDTGSRMDQVIFEEFKGTGNMELTLDRNIANQRIFPALNIAESGTRKEEKLLDEKSLAAARQVRRHLMNMQPTQGMKTLLDILGKHPNNQSLFNTMRL</sequence>
<dbReference type="InterPro" id="IPR000194">
    <property type="entry name" value="ATPase_F1/V1/A1_a/bsu_nucl-bd"/>
</dbReference>
<gene>
    <name evidence="7" type="primary">rho</name>
    <name evidence="10" type="ORF">AVDCRST_MAG64-593</name>
</gene>
<evidence type="ECO:0000256" key="6">
    <source>
        <dbReference type="ARBA" id="ARBA00023163"/>
    </source>
</evidence>
<dbReference type="HAMAP" id="MF_01884">
    <property type="entry name" value="Rho"/>
    <property type="match status" value="1"/>
</dbReference>
<evidence type="ECO:0000313" key="10">
    <source>
        <dbReference type="EMBL" id="CAA9380269.1"/>
    </source>
</evidence>
<keyword evidence="5 7" id="KW-0805">Transcription regulation</keyword>
<dbReference type="InterPro" id="IPR011113">
    <property type="entry name" value="Rho_RNA-bd"/>
</dbReference>
<comment type="similarity">
    <text evidence="7 8">Belongs to the Rho family.</text>
</comment>
<evidence type="ECO:0000259" key="9">
    <source>
        <dbReference type="PROSITE" id="PS51856"/>
    </source>
</evidence>
<name>A0A6J4NC83_9BACT</name>
<keyword evidence="7" id="KW-0067">ATP-binding</keyword>
<comment type="subunit">
    <text evidence="7">Homohexamer. The homohexamer assembles into an open ring structure.</text>
</comment>
<dbReference type="AlphaFoldDB" id="A0A6J4NC83"/>
<dbReference type="NCBIfam" id="NF006886">
    <property type="entry name" value="PRK09376.1"/>
    <property type="match status" value="1"/>
</dbReference>
<dbReference type="SUPFAM" id="SSF52540">
    <property type="entry name" value="P-loop containing nucleoside triphosphate hydrolases"/>
    <property type="match status" value="1"/>
</dbReference>
<proteinExistence type="inferred from homology"/>
<dbReference type="SMART" id="SM00382">
    <property type="entry name" value="AAA"/>
    <property type="match status" value="1"/>
</dbReference>
<dbReference type="InterPro" id="IPR003593">
    <property type="entry name" value="AAA+_ATPase"/>
</dbReference>
<evidence type="ECO:0000256" key="3">
    <source>
        <dbReference type="ARBA" id="ARBA00022806"/>
    </source>
</evidence>
<comment type="caution">
    <text evidence="7">Lacks conserved residue(s) required for the propagation of feature annotation.</text>
</comment>
<keyword evidence="7" id="KW-0547">Nucleotide-binding</keyword>
<dbReference type="EMBL" id="CADCUQ010000154">
    <property type="protein sequence ID" value="CAA9380269.1"/>
    <property type="molecule type" value="Genomic_DNA"/>
</dbReference>
<evidence type="ECO:0000256" key="5">
    <source>
        <dbReference type="ARBA" id="ARBA00023015"/>
    </source>
</evidence>
<dbReference type="GO" id="GO:0006353">
    <property type="term" value="P:DNA-templated transcription termination"/>
    <property type="evidence" value="ECO:0007669"/>
    <property type="project" value="UniProtKB-UniRule"/>
</dbReference>
<evidence type="ECO:0000256" key="7">
    <source>
        <dbReference type="HAMAP-Rule" id="MF_01884"/>
    </source>
</evidence>
<dbReference type="EC" id="3.6.4.-" evidence="7"/>
<feature type="binding site" evidence="7">
    <location>
        <begin position="127"/>
        <end position="132"/>
    </location>
    <ligand>
        <name>ATP</name>
        <dbReference type="ChEBI" id="CHEBI:30616"/>
    </ligand>
</feature>
<accession>A0A6J4NC83</accession>
<evidence type="ECO:0000256" key="8">
    <source>
        <dbReference type="PROSITE-ProRule" id="PRU01203"/>
    </source>
</evidence>
<keyword evidence="6 7" id="KW-0804">Transcription</keyword>
<feature type="domain" description="Rho RNA-BD" evidence="9">
    <location>
        <begin position="3"/>
        <end position="72"/>
    </location>
</feature>
<comment type="function">
    <text evidence="7">Facilitates transcription termination by a mechanism that involves Rho binding to the nascent RNA, activation of Rho's RNA-dependent ATPase activity, and release of the mRNA from the DNA template.</text>
</comment>
<feature type="binding site" evidence="7">
    <location>
        <position position="158"/>
    </location>
    <ligand>
        <name>ATP</name>
        <dbReference type="ChEBI" id="CHEBI:30616"/>
    </ligand>
</feature>
<dbReference type="PROSITE" id="PS51856">
    <property type="entry name" value="RHO_RNA_BD"/>
    <property type="match status" value="1"/>
</dbReference>